<dbReference type="Pfam" id="PF02643">
    <property type="entry name" value="DUF192"/>
    <property type="match status" value="1"/>
</dbReference>
<comment type="caution">
    <text evidence="2">The sequence shown here is derived from an EMBL/GenBank/DDBJ whole genome shotgun (WGS) entry which is preliminary data.</text>
</comment>
<keyword evidence="1" id="KW-0732">Signal</keyword>
<protein>
    <submittedName>
        <fullName evidence="2">DUF192 domain-containing protein</fullName>
    </submittedName>
</protein>
<accession>A0A7Y0FUV8</accession>
<dbReference type="PANTHER" id="PTHR37953">
    <property type="entry name" value="UPF0127 PROTEIN MJ1496"/>
    <property type="match status" value="1"/>
</dbReference>
<evidence type="ECO:0000256" key="1">
    <source>
        <dbReference type="SAM" id="SignalP"/>
    </source>
</evidence>
<gene>
    <name evidence="2" type="ORF">HHL25_06615</name>
</gene>
<dbReference type="InterPro" id="IPR003795">
    <property type="entry name" value="DUF192"/>
</dbReference>
<sequence>MVSIIRILKSAFVALFLFALAASASAEGPHFDRGPLTIRTVGGAEHILDVEWATNPEQREHGLMFREDLGEDQGMLFDFGVTRDVMMWMKNTPLSLDMLFIGEDRRVSRIAHRTTPFSETIVSSGGPVHYVLEIRGGRAAALGITEGATVEIVPPRSSSQ</sequence>
<feature type="signal peptide" evidence="1">
    <location>
        <begin position="1"/>
        <end position="26"/>
    </location>
</feature>
<dbReference type="AlphaFoldDB" id="A0A7Y0FUV8"/>
<dbReference type="InterPro" id="IPR038695">
    <property type="entry name" value="Saro_0823-like_sf"/>
</dbReference>
<reference evidence="2 3" key="1">
    <citation type="submission" date="2020-04" db="EMBL/GenBank/DDBJ databases">
        <title>Rhizobium sp. S-51 isolated from soil.</title>
        <authorList>
            <person name="Dahal R.H."/>
        </authorList>
    </citation>
    <scope>NUCLEOTIDE SEQUENCE [LARGE SCALE GENOMIC DNA]</scope>
    <source>
        <strain evidence="2 3">S-51</strain>
    </source>
</reference>
<dbReference type="PANTHER" id="PTHR37953:SF1">
    <property type="entry name" value="UPF0127 PROTEIN MJ1496"/>
    <property type="match status" value="1"/>
</dbReference>
<organism evidence="2 3">
    <name type="scientific">Rhizobium terricola</name>
    <dbReference type="NCBI Taxonomy" id="2728849"/>
    <lineage>
        <taxon>Bacteria</taxon>
        <taxon>Pseudomonadati</taxon>
        <taxon>Pseudomonadota</taxon>
        <taxon>Alphaproteobacteria</taxon>
        <taxon>Hyphomicrobiales</taxon>
        <taxon>Rhizobiaceae</taxon>
        <taxon>Rhizobium/Agrobacterium group</taxon>
        <taxon>Rhizobium</taxon>
    </lineage>
</organism>
<evidence type="ECO:0000313" key="3">
    <source>
        <dbReference type="Proteomes" id="UP000541470"/>
    </source>
</evidence>
<name>A0A7Y0FUV8_9HYPH</name>
<dbReference type="Gene3D" id="2.60.120.1140">
    <property type="entry name" value="Protein of unknown function DUF192"/>
    <property type="match status" value="1"/>
</dbReference>
<feature type="chain" id="PRO_5030770868" evidence="1">
    <location>
        <begin position="27"/>
        <end position="160"/>
    </location>
</feature>
<proteinExistence type="predicted"/>
<dbReference type="EMBL" id="JABBGK010000001">
    <property type="protein sequence ID" value="NML73798.1"/>
    <property type="molecule type" value="Genomic_DNA"/>
</dbReference>
<keyword evidence="3" id="KW-1185">Reference proteome</keyword>
<evidence type="ECO:0000313" key="2">
    <source>
        <dbReference type="EMBL" id="NML73798.1"/>
    </source>
</evidence>
<dbReference type="Proteomes" id="UP000541470">
    <property type="component" value="Unassembled WGS sequence"/>
</dbReference>